<dbReference type="Proteomes" id="UP000789860">
    <property type="component" value="Unassembled WGS sequence"/>
</dbReference>
<reference evidence="1" key="1">
    <citation type="submission" date="2021-06" db="EMBL/GenBank/DDBJ databases">
        <authorList>
            <person name="Kallberg Y."/>
            <person name="Tangrot J."/>
            <person name="Rosling A."/>
        </authorList>
    </citation>
    <scope>NUCLEOTIDE SEQUENCE</scope>
    <source>
        <strain evidence="1">AU212A</strain>
    </source>
</reference>
<protein>
    <submittedName>
        <fullName evidence="1">3161_t:CDS:1</fullName>
    </submittedName>
</protein>
<keyword evidence="2" id="KW-1185">Reference proteome</keyword>
<organism evidence="1 2">
    <name type="scientific">Scutellospora calospora</name>
    <dbReference type="NCBI Taxonomy" id="85575"/>
    <lineage>
        <taxon>Eukaryota</taxon>
        <taxon>Fungi</taxon>
        <taxon>Fungi incertae sedis</taxon>
        <taxon>Mucoromycota</taxon>
        <taxon>Glomeromycotina</taxon>
        <taxon>Glomeromycetes</taxon>
        <taxon>Diversisporales</taxon>
        <taxon>Gigasporaceae</taxon>
        <taxon>Scutellospora</taxon>
    </lineage>
</organism>
<dbReference type="EMBL" id="CAJVPM010016630">
    <property type="protein sequence ID" value="CAG8615177.1"/>
    <property type="molecule type" value="Genomic_DNA"/>
</dbReference>
<name>A0ACA9MVG7_9GLOM</name>
<proteinExistence type="predicted"/>
<comment type="caution">
    <text evidence="1">The sequence shown here is derived from an EMBL/GenBank/DDBJ whole genome shotgun (WGS) entry which is preliminary data.</text>
</comment>
<evidence type="ECO:0000313" key="1">
    <source>
        <dbReference type="EMBL" id="CAG8615177.1"/>
    </source>
</evidence>
<sequence>MPSHTTVIVIISTKENFSSLTQGFAKYQISENDFKIVHWKYFYPFNQPYTEFSVGDI</sequence>
<evidence type="ECO:0000313" key="2">
    <source>
        <dbReference type="Proteomes" id="UP000789860"/>
    </source>
</evidence>
<gene>
    <name evidence="1" type="ORF">SCALOS_LOCUS7442</name>
</gene>
<accession>A0ACA9MVG7</accession>
<feature type="non-terminal residue" evidence="1">
    <location>
        <position position="57"/>
    </location>
</feature>